<dbReference type="Pfam" id="PF13376">
    <property type="entry name" value="OmdA"/>
    <property type="match status" value="1"/>
</dbReference>
<name>A0ABU9Y5J6_9SPHN</name>
<protein>
    <submittedName>
        <fullName evidence="1">YdeI/OmpD-associated family protein</fullName>
    </submittedName>
</protein>
<comment type="caution">
    <text evidence="1">The sequence shown here is derived from an EMBL/GenBank/DDBJ whole genome shotgun (WGS) entry which is preliminary data.</text>
</comment>
<organism evidence="1 2">
    <name type="scientific">Sphingomonas oligophenolica</name>
    <dbReference type="NCBI Taxonomy" id="301154"/>
    <lineage>
        <taxon>Bacteria</taxon>
        <taxon>Pseudomonadati</taxon>
        <taxon>Pseudomonadota</taxon>
        <taxon>Alphaproteobacteria</taxon>
        <taxon>Sphingomonadales</taxon>
        <taxon>Sphingomonadaceae</taxon>
        <taxon>Sphingomonas</taxon>
    </lineage>
</organism>
<dbReference type="RefSeq" id="WP_343888872.1">
    <property type="nucleotide sequence ID" value="NZ_BAAAEH010000014.1"/>
</dbReference>
<dbReference type="EMBL" id="JBDIME010000014">
    <property type="protein sequence ID" value="MEN2791074.1"/>
    <property type="molecule type" value="Genomic_DNA"/>
</dbReference>
<accession>A0ABU9Y5J6</accession>
<reference evidence="1 2" key="1">
    <citation type="submission" date="2024-05" db="EMBL/GenBank/DDBJ databases">
        <authorList>
            <person name="Liu Q."/>
            <person name="Xin Y.-H."/>
        </authorList>
    </citation>
    <scope>NUCLEOTIDE SEQUENCE [LARGE SCALE GENOMIC DNA]</scope>
    <source>
        <strain evidence="1 2">CGMCC 1.10181</strain>
    </source>
</reference>
<evidence type="ECO:0000313" key="1">
    <source>
        <dbReference type="EMBL" id="MEN2791074.1"/>
    </source>
</evidence>
<proteinExistence type="predicted"/>
<keyword evidence="2" id="KW-1185">Reference proteome</keyword>
<gene>
    <name evidence="1" type="ORF">ABC974_15675</name>
</gene>
<evidence type="ECO:0000313" key="2">
    <source>
        <dbReference type="Proteomes" id="UP001419910"/>
    </source>
</evidence>
<dbReference type="Proteomes" id="UP001419910">
    <property type="component" value="Unassembled WGS sequence"/>
</dbReference>
<sequence length="201" mass="21753">MERAGLPILAFPDAAAWEAWLAAQPRTSAGVWLKLAKAKAGTPSVSKAEAIDGALCHGWIDGQLNPYDAHWWLIRFTPRKAQSKWSEKNRVRAGELIAAGRMAAAGQCEIESAKADGRWDAAYAPQSTAALPDDLAAALETEPGARAFFDSLDSANRYAILYRVHEAKKPETRAARIAKFTGMCARGEKVHATPRPAKGSR</sequence>